<comment type="caution">
    <text evidence="3">The sequence shown here is derived from an EMBL/GenBank/DDBJ whole genome shotgun (WGS) entry which is preliminary data.</text>
</comment>
<dbReference type="EMBL" id="JBEUOH010000020">
    <property type="protein sequence ID" value="KAL0868925.1"/>
    <property type="molecule type" value="Genomic_DNA"/>
</dbReference>
<dbReference type="Proteomes" id="UP001549920">
    <property type="component" value="Unassembled WGS sequence"/>
</dbReference>
<keyword evidence="5" id="KW-1185">Reference proteome</keyword>
<organism evidence="3 6">
    <name type="scientific">Loxostege sticticalis</name>
    <name type="common">Beet webworm moth</name>
    <dbReference type="NCBI Taxonomy" id="481309"/>
    <lineage>
        <taxon>Eukaryota</taxon>
        <taxon>Metazoa</taxon>
        <taxon>Ecdysozoa</taxon>
        <taxon>Arthropoda</taxon>
        <taxon>Hexapoda</taxon>
        <taxon>Insecta</taxon>
        <taxon>Pterygota</taxon>
        <taxon>Neoptera</taxon>
        <taxon>Endopterygota</taxon>
        <taxon>Lepidoptera</taxon>
        <taxon>Glossata</taxon>
        <taxon>Ditrysia</taxon>
        <taxon>Pyraloidea</taxon>
        <taxon>Crambidae</taxon>
        <taxon>Pyraustinae</taxon>
        <taxon>Loxostege</taxon>
    </lineage>
</organism>
<protein>
    <submittedName>
        <fullName evidence="3">Uncharacterized protein</fullName>
    </submittedName>
</protein>
<accession>A0ABD0SK39</accession>
<evidence type="ECO:0000313" key="3">
    <source>
        <dbReference type="EMBL" id="KAL0819428.1"/>
    </source>
</evidence>
<dbReference type="AlphaFoldDB" id="A0ABD0SK39"/>
<feature type="chain" id="PRO_5044722685" evidence="2">
    <location>
        <begin position="19"/>
        <end position="408"/>
    </location>
</feature>
<name>A0ABD0SK39_LOXSC</name>
<evidence type="ECO:0000313" key="6">
    <source>
        <dbReference type="Proteomes" id="UP001549921"/>
    </source>
</evidence>
<sequence length="408" mass="48362">MKFISYFVFLTVSTVTHSSIYSDAKNNVLNFLHRSVYANYEAPNVEYRRESKNENLLDVRSAQKKAGIVQKARKSDHRHETSINHMENPRISRQRFRMDPVLNYLGRRSNKVRYISTGLSSSSMEQQDWKDEWREHWIQKKFEAINTSEPRGDTVNMVAARPWGVPCGDPNQHDMPWGSCMLPMECDAEYRIYRGDYFCGRTQFVCCALMQTNYDMYQGFDVSFADTSMATDSEEKRNRNLGSKENRRKKKHKDKRRRRRDRLKRKRQIKRDIKKIIKEIRKILSRAYRNGTTVRKQKTKQLKKFIKALKSQYKKDRKSVKTIHQLELSKIDDALQKKLQQIRGVNQNFISNQTFRDIVVNGTVNPSAVKVLVQDYPELARMLDETRRSNDAEPDYLEYDLEYGLLYY</sequence>
<evidence type="ECO:0000256" key="1">
    <source>
        <dbReference type="SAM" id="MobiDB-lite"/>
    </source>
</evidence>
<gene>
    <name evidence="4" type="ORF">ABMA27_007254</name>
    <name evidence="3" type="ORF">ABMA28_007533</name>
</gene>
<evidence type="ECO:0000313" key="5">
    <source>
        <dbReference type="Proteomes" id="UP001549920"/>
    </source>
</evidence>
<dbReference type="Proteomes" id="UP001549921">
    <property type="component" value="Unassembled WGS sequence"/>
</dbReference>
<feature type="region of interest" description="Disordered" evidence="1">
    <location>
        <begin position="229"/>
        <end position="268"/>
    </location>
</feature>
<reference evidence="5 6" key="1">
    <citation type="submission" date="2024-06" db="EMBL/GenBank/DDBJ databases">
        <title>A chromosome-level genome assembly of beet webworm, Loxostege sticticalis.</title>
        <authorList>
            <person name="Zhang Y."/>
        </authorList>
    </citation>
    <scope>NUCLEOTIDE SEQUENCE [LARGE SCALE GENOMIC DNA]</scope>
    <source>
        <strain evidence="4">AQ026</strain>
        <strain evidence="3">AQ028</strain>
        <tissue evidence="3">Male pupae</tissue>
        <tissue evidence="4">Whole body</tissue>
    </source>
</reference>
<feature type="signal peptide" evidence="2">
    <location>
        <begin position="1"/>
        <end position="18"/>
    </location>
</feature>
<dbReference type="EMBL" id="JBEDNZ010000020">
    <property type="protein sequence ID" value="KAL0819428.1"/>
    <property type="molecule type" value="Genomic_DNA"/>
</dbReference>
<evidence type="ECO:0000256" key="2">
    <source>
        <dbReference type="SAM" id="SignalP"/>
    </source>
</evidence>
<keyword evidence="2" id="KW-0732">Signal</keyword>
<feature type="compositionally biased region" description="Basic and acidic residues" evidence="1">
    <location>
        <begin position="233"/>
        <end position="245"/>
    </location>
</feature>
<proteinExistence type="predicted"/>
<evidence type="ECO:0000313" key="4">
    <source>
        <dbReference type="EMBL" id="KAL0868925.1"/>
    </source>
</evidence>
<feature type="compositionally biased region" description="Basic residues" evidence="1">
    <location>
        <begin position="246"/>
        <end position="268"/>
    </location>
</feature>